<proteinExistence type="inferred from homology"/>
<comment type="caution">
    <text evidence="10">The sequence shown here is derived from an EMBL/GenBank/DDBJ whole genome shotgun (WGS) entry which is preliminary data.</text>
</comment>
<dbReference type="GO" id="GO:0003735">
    <property type="term" value="F:structural constituent of ribosome"/>
    <property type="evidence" value="ECO:0007669"/>
    <property type="project" value="InterPro"/>
</dbReference>
<dbReference type="Proteomes" id="UP000639338">
    <property type="component" value="Unassembled WGS sequence"/>
</dbReference>
<comment type="similarity">
    <text evidence="2">Belongs to the mitochondrion-specific ribosomal protein mS31 family.</text>
</comment>
<evidence type="ECO:0000256" key="5">
    <source>
        <dbReference type="ARBA" id="ARBA00023128"/>
    </source>
</evidence>
<protein>
    <recommendedName>
        <fullName evidence="7">Small ribosomal subunit protein mS31</fullName>
    </recommendedName>
    <alternativeName>
        <fullName evidence="8">28S ribosomal protein S31, mitochondrial</fullName>
    </alternativeName>
</protein>
<keyword evidence="3" id="KW-0809">Transit peptide</keyword>
<evidence type="ECO:0000313" key="10">
    <source>
        <dbReference type="EMBL" id="KAF7991146.1"/>
    </source>
</evidence>
<sequence length="389" mass="44109">MLPFLRIGSINRCSITHNALKIQQVRLSSNDNDSSSSSDSSDSDNEQVKSTKKIITDNTSLDETKKETANLLNSLLTKMTEEKLVTKTIDFAVPKKKPFLKKEKIPTLEENIQVAARQAASSLGGDVEQKEKDLLGKVFSAGVPGLNETPENLKETPTKSLGEILSGMKVDNTKRPAKQFSHDTMPYSRSAKIQELARKFQNVRKRDGFNETRTPINVGEKGQAADLFGGRPLGIFKKNMEQTGETVTLTTWEKLYEKELNMLLVHPPENYFQELIQWTNRGLIWKFPIDNEQGLEAEQSVHFSEHVFLEGHIKDWCPKKGPIRHFMELVCVGLSKNPYMTVQEKKDHIAWFREYFGLNQELLKELNCIQDDIPVDVPKDKNLFSIAAS</sequence>
<dbReference type="InterPro" id="IPR026299">
    <property type="entry name" value="MRP-S31"/>
</dbReference>
<evidence type="ECO:0000256" key="2">
    <source>
        <dbReference type="ARBA" id="ARBA00011057"/>
    </source>
</evidence>
<evidence type="ECO:0000313" key="11">
    <source>
        <dbReference type="Proteomes" id="UP000639338"/>
    </source>
</evidence>
<feature type="compositionally biased region" description="Low complexity" evidence="9">
    <location>
        <begin position="28"/>
        <end position="40"/>
    </location>
</feature>
<comment type="subcellular location">
    <subcellularLocation>
        <location evidence="1">Mitochondrion</location>
    </subcellularLocation>
</comment>
<evidence type="ECO:0000256" key="7">
    <source>
        <dbReference type="ARBA" id="ARBA00035133"/>
    </source>
</evidence>
<dbReference type="Pfam" id="PF15433">
    <property type="entry name" value="MRP-S31"/>
    <property type="match status" value="1"/>
</dbReference>
<dbReference type="PANTHER" id="PTHR13231">
    <property type="entry name" value="MITOCHONDRIAL RIBOSOMAL PROTEIN S31"/>
    <property type="match status" value="1"/>
</dbReference>
<keyword evidence="5" id="KW-0496">Mitochondrion</keyword>
<evidence type="ECO:0000256" key="8">
    <source>
        <dbReference type="ARBA" id="ARBA00035363"/>
    </source>
</evidence>
<accession>A0A834XS06</accession>
<reference evidence="10 11" key="1">
    <citation type="submission" date="2020-08" db="EMBL/GenBank/DDBJ databases">
        <title>Aphidius gifuensis genome sequencing and assembly.</title>
        <authorList>
            <person name="Du Z."/>
        </authorList>
    </citation>
    <scope>NUCLEOTIDE SEQUENCE [LARGE SCALE GENOMIC DNA]</scope>
    <source>
        <strain evidence="10">YNYX2018</strain>
        <tissue evidence="10">Adults</tissue>
    </source>
</reference>
<evidence type="ECO:0000256" key="9">
    <source>
        <dbReference type="SAM" id="MobiDB-lite"/>
    </source>
</evidence>
<keyword evidence="6" id="KW-0687">Ribonucleoprotein</keyword>
<evidence type="ECO:0000256" key="4">
    <source>
        <dbReference type="ARBA" id="ARBA00022980"/>
    </source>
</evidence>
<dbReference type="AlphaFoldDB" id="A0A834XS06"/>
<dbReference type="OrthoDB" id="5989925at2759"/>
<keyword evidence="4" id="KW-0689">Ribosomal protein</keyword>
<dbReference type="GO" id="GO:0005763">
    <property type="term" value="C:mitochondrial small ribosomal subunit"/>
    <property type="evidence" value="ECO:0007669"/>
    <property type="project" value="InterPro"/>
</dbReference>
<evidence type="ECO:0000256" key="3">
    <source>
        <dbReference type="ARBA" id="ARBA00022946"/>
    </source>
</evidence>
<dbReference type="PANTHER" id="PTHR13231:SF3">
    <property type="entry name" value="SMALL RIBOSOMAL SUBUNIT PROTEIN MS31"/>
    <property type="match status" value="1"/>
</dbReference>
<keyword evidence="11" id="KW-1185">Reference proteome</keyword>
<feature type="region of interest" description="Disordered" evidence="9">
    <location>
        <begin position="27"/>
        <end position="54"/>
    </location>
</feature>
<name>A0A834XS06_APHGI</name>
<gene>
    <name evidence="10" type="ORF">HCN44_002708</name>
</gene>
<dbReference type="EMBL" id="JACMRX010000004">
    <property type="protein sequence ID" value="KAF7991146.1"/>
    <property type="molecule type" value="Genomic_DNA"/>
</dbReference>
<evidence type="ECO:0000256" key="6">
    <source>
        <dbReference type="ARBA" id="ARBA00023274"/>
    </source>
</evidence>
<evidence type="ECO:0000256" key="1">
    <source>
        <dbReference type="ARBA" id="ARBA00004173"/>
    </source>
</evidence>
<organism evidence="10 11">
    <name type="scientific">Aphidius gifuensis</name>
    <name type="common">Parasitoid wasp</name>
    <dbReference type="NCBI Taxonomy" id="684658"/>
    <lineage>
        <taxon>Eukaryota</taxon>
        <taxon>Metazoa</taxon>
        <taxon>Ecdysozoa</taxon>
        <taxon>Arthropoda</taxon>
        <taxon>Hexapoda</taxon>
        <taxon>Insecta</taxon>
        <taxon>Pterygota</taxon>
        <taxon>Neoptera</taxon>
        <taxon>Endopterygota</taxon>
        <taxon>Hymenoptera</taxon>
        <taxon>Apocrita</taxon>
        <taxon>Ichneumonoidea</taxon>
        <taxon>Braconidae</taxon>
        <taxon>Aphidiinae</taxon>
        <taxon>Aphidius</taxon>
    </lineage>
</organism>